<dbReference type="Proteomes" id="UP000289257">
    <property type="component" value="Unassembled WGS sequence"/>
</dbReference>
<sequence>MGLFDKLASKFVPELGDIETSMAKDPKAPAEMLRKMANQEPKLWDAILENPSCPEDVRQYITDARNAG</sequence>
<gene>
    <name evidence="2" type="ORF">EOT05_02075</name>
</gene>
<feature type="domain" description="Leucine rich repeat variant" evidence="1">
    <location>
        <begin position="21"/>
        <end position="66"/>
    </location>
</feature>
<proteinExistence type="predicted"/>
<dbReference type="InterPro" id="IPR057893">
    <property type="entry name" value="LRV_2"/>
</dbReference>
<accession>A0A4Q0AIN2</accession>
<protein>
    <recommendedName>
        <fullName evidence="1">Leucine rich repeat variant domain-containing protein</fullName>
    </recommendedName>
</protein>
<name>A0A4Q0AIN2_9BACT</name>
<comment type="caution">
    <text evidence="2">The sequence shown here is derived from an EMBL/GenBank/DDBJ whole genome shotgun (WGS) entry which is preliminary data.</text>
</comment>
<evidence type="ECO:0000313" key="3">
    <source>
        <dbReference type="Proteomes" id="UP000289257"/>
    </source>
</evidence>
<evidence type="ECO:0000259" key="1">
    <source>
        <dbReference type="Pfam" id="PF25591"/>
    </source>
</evidence>
<organism evidence="2 3">
    <name type="scientific">Candidatus Microsaccharimonas sossegonensis</name>
    <dbReference type="NCBI Taxonomy" id="2506948"/>
    <lineage>
        <taxon>Bacteria</taxon>
        <taxon>Candidatus Saccharimonadota</taxon>
        <taxon>Candidatus Saccharimonadia</taxon>
        <taxon>Candidatus Saccharimonadales</taxon>
        <taxon>Candidatus Saccharimonadaceae</taxon>
        <taxon>Candidatus Microsaccharimonas</taxon>
    </lineage>
</organism>
<keyword evidence="3" id="KW-1185">Reference proteome</keyword>
<reference evidence="2" key="1">
    <citation type="submission" date="2019-01" db="EMBL/GenBank/DDBJ databases">
        <title>Genomic signatures and co-occurrence patterns of the ultra-small Saccharimodia (Patescibacteria phylum) suggest a symbiotic lifestyle.</title>
        <authorList>
            <person name="Lemos L."/>
            <person name="Medeiros J."/>
            <person name="Andreote F."/>
            <person name="Fernandes G."/>
            <person name="Varani A."/>
            <person name="Oliveira G."/>
            <person name="Pylro V."/>
        </authorList>
    </citation>
    <scope>NUCLEOTIDE SEQUENCE [LARGE SCALE GENOMIC DNA]</scope>
    <source>
        <strain evidence="2">AMD02</strain>
    </source>
</reference>
<dbReference type="AlphaFoldDB" id="A0A4Q0AIN2"/>
<dbReference type="EMBL" id="SCKX01000001">
    <property type="protein sequence ID" value="RWZ78518.1"/>
    <property type="molecule type" value="Genomic_DNA"/>
</dbReference>
<dbReference type="Pfam" id="PF25591">
    <property type="entry name" value="LRV_2"/>
    <property type="match status" value="1"/>
</dbReference>
<evidence type="ECO:0000313" key="2">
    <source>
        <dbReference type="EMBL" id="RWZ78518.1"/>
    </source>
</evidence>